<evidence type="ECO:0008006" key="5">
    <source>
        <dbReference type="Google" id="ProtNLM"/>
    </source>
</evidence>
<keyword evidence="4" id="KW-1185">Reference proteome</keyword>
<feature type="region of interest" description="Disordered" evidence="1">
    <location>
        <begin position="48"/>
        <end position="211"/>
    </location>
</feature>
<evidence type="ECO:0000256" key="1">
    <source>
        <dbReference type="SAM" id="MobiDB-lite"/>
    </source>
</evidence>
<evidence type="ECO:0000313" key="4">
    <source>
        <dbReference type="Proteomes" id="UP000584824"/>
    </source>
</evidence>
<gene>
    <name evidence="3" type="ORF">GGQ66_002838</name>
</gene>
<protein>
    <recommendedName>
        <fullName evidence="5">Lipoprotein</fullName>
    </recommendedName>
</protein>
<name>A0A7W6K324_9HYPH</name>
<dbReference type="RefSeq" id="WP_183793354.1">
    <property type="nucleotide sequence ID" value="NZ_JACIDU010000011.1"/>
</dbReference>
<evidence type="ECO:0000313" key="3">
    <source>
        <dbReference type="EMBL" id="MBB4104264.1"/>
    </source>
</evidence>
<feature type="compositionally biased region" description="Basic and acidic residues" evidence="1">
    <location>
        <begin position="138"/>
        <end position="148"/>
    </location>
</feature>
<keyword evidence="2" id="KW-0732">Signal</keyword>
<dbReference type="EMBL" id="JACIDU010000011">
    <property type="protein sequence ID" value="MBB4104264.1"/>
    <property type="molecule type" value="Genomic_DNA"/>
</dbReference>
<proteinExistence type="predicted"/>
<comment type="caution">
    <text evidence="3">The sequence shown here is derived from an EMBL/GenBank/DDBJ whole genome shotgun (WGS) entry which is preliminary data.</text>
</comment>
<feature type="chain" id="PRO_5030659439" description="Lipoprotein" evidence="2">
    <location>
        <begin position="19"/>
        <end position="211"/>
    </location>
</feature>
<feature type="signal peptide" evidence="2">
    <location>
        <begin position="1"/>
        <end position="18"/>
    </location>
</feature>
<dbReference type="PROSITE" id="PS51257">
    <property type="entry name" value="PROKAR_LIPOPROTEIN"/>
    <property type="match status" value="1"/>
</dbReference>
<sequence>MKKTHAFRVSAVMTGVIAGCLGLSGCTSGPTYGTDKTSTEQLFSDLGSAASLSNKKDGPAPKYAPRPGLVAPVKGQPLALVQPQTALNDRKSNPNWAETPEEMRDRLKLEADANADNPNYRSPLLAGRGQAGTLTEQQKWEEFRKAKAEMSPAAALQRRRYLSDPPPEFRQPAATANADELGESEDKKEKRRRKEAQAASGKGSNWWNPFD</sequence>
<reference evidence="3 4" key="1">
    <citation type="submission" date="2020-08" db="EMBL/GenBank/DDBJ databases">
        <title>Genomic Encyclopedia of Type Strains, Phase IV (KMG-IV): sequencing the most valuable type-strain genomes for metagenomic binning, comparative biology and taxonomic classification.</title>
        <authorList>
            <person name="Goeker M."/>
        </authorList>
    </citation>
    <scope>NUCLEOTIDE SEQUENCE [LARGE SCALE GENOMIC DNA]</scope>
    <source>
        <strain evidence="3 4">DSM 26385</strain>
    </source>
</reference>
<dbReference type="Proteomes" id="UP000584824">
    <property type="component" value="Unassembled WGS sequence"/>
</dbReference>
<accession>A0A7W6K324</accession>
<organism evidence="3 4">
    <name type="scientific">Allorhizobium borbori</name>
    <dbReference type="NCBI Taxonomy" id="485907"/>
    <lineage>
        <taxon>Bacteria</taxon>
        <taxon>Pseudomonadati</taxon>
        <taxon>Pseudomonadota</taxon>
        <taxon>Alphaproteobacteria</taxon>
        <taxon>Hyphomicrobiales</taxon>
        <taxon>Rhizobiaceae</taxon>
        <taxon>Rhizobium/Agrobacterium group</taxon>
        <taxon>Allorhizobium</taxon>
    </lineage>
</organism>
<feature type="compositionally biased region" description="Basic and acidic residues" evidence="1">
    <location>
        <begin position="101"/>
        <end position="111"/>
    </location>
</feature>
<feature type="compositionally biased region" description="Polar residues" evidence="1">
    <location>
        <begin position="202"/>
        <end position="211"/>
    </location>
</feature>
<dbReference type="AlphaFoldDB" id="A0A7W6K324"/>
<evidence type="ECO:0000256" key="2">
    <source>
        <dbReference type="SAM" id="SignalP"/>
    </source>
</evidence>